<proteinExistence type="predicted"/>
<evidence type="ECO:0000313" key="2">
    <source>
        <dbReference type="Proteomes" id="UP000076744"/>
    </source>
</evidence>
<gene>
    <name evidence="1" type="ORF">ISF_08121</name>
</gene>
<protein>
    <recommendedName>
        <fullName evidence="3">Integral membrane protein</fullName>
    </recommendedName>
</protein>
<dbReference type="GeneID" id="30024413"/>
<evidence type="ECO:0008006" key="3">
    <source>
        <dbReference type="Google" id="ProtNLM"/>
    </source>
</evidence>
<name>A0A162MEV0_CORFA</name>
<organism evidence="1 2">
    <name type="scientific">Cordyceps fumosorosea (strain ARSEF 2679)</name>
    <name type="common">Isaria fumosorosea</name>
    <dbReference type="NCBI Taxonomy" id="1081104"/>
    <lineage>
        <taxon>Eukaryota</taxon>
        <taxon>Fungi</taxon>
        <taxon>Dikarya</taxon>
        <taxon>Ascomycota</taxon>
        <taxon>Pezizomycotina</taxon>
        <taxon>Sordariomycetes</taxon>
        <taxon>Hypocreomycetidae</taxon>
        <taxon>Hypocreales</taxon>
        <taxon>Cordycipitaceae</taxon>
        <taxon>Cordyceps</taxon>
    </lineage>
</organism>
<evidence type="ECO:0000313" key="1">
    <source>
        <dbReference type="EMBL" id="OAA55200.1"/>
    </source>
</evidence>
<comment type="caution">
    <text evidence="1">The sequence shown here is derived from an EMBL/GenBank/DDBJ whole genome shotgun (WGS) entry which is preliminary data.</text>
</comment>
<dbReference type="AlphaFoldDB" id="A0A162MEV0"/>
<keyword evidence="2" id="KW-1185">Reference proteome</keyword>
<reference evidence="1 2" key="1">
    <citation type="journal article" date="2016" name="Genome Biol. Evol.">
        <title>Divergent and convergent evolution of fungal pathogenicity.</title>
        <authorList>
            <person name="Shang Y."/>
            <person name="Xiao G."/>
            <person name="Zheng P."/>
            <person name="Cen K."/>
            <person name="Zhan S."/>
            <person name="Wang C."/>
        </authorList>
    </citation>
    <scope>NUCLEOTIDE SEQUENCE [LARGE SCALE GENOMIC DNA]</scope>
    <source>
        <strain evidence="1 2">ARSEF 2679</strain>
    </source>
</reference>
<dbReference type="OrthoDB" id="5324692at2759"/>
<accession>A0A162MEV0</accession>
<dbReference type="Proteomes" id="UP000076744">
    <property type="component" value="Unassembled WGS sequence"/>
</dbReference>
<sequence length="571" mass="62193">MATVKPMRSCPGRSATDVEQNWYHMRLAPGLGICSACYHQHILPTPFASNFAHEPDSSGARRYCDFDVPRTRAVLRQALADNDIAAFQAYWTRRAGTPRCKGAGAGVAPADGFSWFQLAEPLAGGKQLGACNACYEDHVLASPFAERFASTPVKQPQDQTFECDLAWEFVQKLLCGGTQDWAQVSSWLLFRKGLPRCLQAAAGAPEERRWHRLRAPEFGALLTCEACYYDAVHGTVAAEHFLASPVVLPPGSLTVVCMVGGHVALRVVLDEAKRLGDWAVFHRAAQAVVRNPPCLREGTQSQVWYSVVPASPEIDVCPACHACLFEALGAGHLLQPKYVPPGQPRLCSMNLAAPHVAAIYRRLDMALDSGDLAGFASFLRLVAELPACPGNKPVAGLRWYTHDLFSCCPACWHTAPIRDTKLAQCFASETEVSSLLKCDFYSGRVRDLWRLACIEDDLAGFAGFMKKRHQIWQQTYPAIQQQLAIMRMNLQRQSTLMMASVLNTGANNIVSAASPVGLQGHYGNSAIGYGYETMAGAQGAIQFNQATSMGGANAAPAMVITQLEGLWKSVE</sequence>
<dbReference type="STRING" id="1081104.A0A162MEV0"/>
<dbReference type="EMBL" id="AZHB01000026">
    <property type="protein sequence ID" value="OAA55200.1"/>
    <property type="molecule type" value="Genomic_DNA"/>
</dbReference>
<dbReference type="RefSeq" id="XP_018701210.1">
    <property type="nucleotide sequence ID" value="XM_018851724.1"/>
</dbReference>